<dbReference type="InterPro" id="IPR057446">
    <property type="entry name" value="PH_bac"/>
</dbReference>
<proteinExistence type="predicted"/>
<gene>
    <name evidence="3" type="ORF">Bravens_01127</name>
</gene>
<dbReference type="AlphaFoldDB" id="A0A150H7T9"/>
<accession>A0A150H7T9</accession>
<evidence type="ECO:0000313" key="4">
    <source>
        <dbReference type="Proteomes" id="UP000243589"/>
    </source>
</evidence>
<keyword evidence="4" id="KW-1185">Reference proteome</keyword>
<evidence type="ECO:0000256" key="1">
    <source>
        <dbReference type="SAM" id="Phobius"/>
    </source>
</evidence>
<comment type="caution">
    <text evidence="3">The sequence shown here is derived from an EMBL/GenBank/DDBJ whole genome shotgun (WGS) entry which is preliminary data.</text>
</comment>
<reference evidence="3 4" key="1">
    <citation type="submission" date="2016-01" db="EMBL/GenBank/DDBJ databases">
        <title>Use of Whole Genome Sequencing to ascertain that Brevibacterium massiliense (Roux, Raoult 2009) is a later heterotypic synonym of Brevibacterium ravenspurgense (Mages 2008).</title>
        <authorList>
            <person name="Bernier A.-M."/>
            <person name="Burdz T."/>
            <person name="Huynh C."/>
            <person name="Pachecho A.L."/>
            <person name="Wiebe D."/>
            <person name="Bonner C."/>
            <person name="Bernard K."/>
        </authorList>
    </citation>
    <scope>NUCLEOTIDE SEQUENCE [LARGE SCALE GENOMIC DNA]</scope>
    <source>
        <strain evidence="3 4">CCUG56047</strain>
    </source>
</reference>
<dbReference type="Pfam" id="PF25362">
    <property type="entry name" value="bPH_11"/>
    <property type="match status" value="1"/>
</dbReference>
<dbReference type="PATRIC" id="fig|479117.4.peg.1124"/>
<keyword evidence="1" id="KW-0812">Transmembrane</keyword>
<dbReference type="RefSeq" id="WP_062021141.1">
    <property type="nucleotide sequence ID" value="NZ_LQQC01000010.1"/>
</dbReference>
<feature type="domain" description="PH" evidence="2">
    <location>
        <begin position="40"/>
        <end position="151"/>
    </location>
</feature>
<keyword evidence="1" id="KW-1133">Transmembrane helix</keyword>
<evidence type="ECO:0000259" key="2">
    <source>
        <dbReference type="Pfam" id="PF25362"/>
    </source>
</evidence>
<dbReference type="EMBL" id="LQQC01000010">
    <property type="protein sequence ID" value="KXZ58091.1"/>
    <property type="molecule type" value="Genomic_DNA"/>
</dbReference>
<organism evidence="3 4">
    <name type="scientific">Brevibacterium ravenspurgense</name>
    <dbReference type="NCBI Taxonomy" id="479117"/>
    <lineage>
        <taxon>Bacteria</taxon>
        <taxon>Bacillati</taxon>
        <taxon>Actinomycetota</taxon>
        <taxon>Actinomycetes</taxon>
        <taxon>Micrococcales</taxon>
        <taxon>Brevibacteriaceae</taxon>
        <taxon>Brevibacterium</taxon>
    </lineage>
</organism>
<dbReference type="Proteomes" id="UP000243589">
    <property type="component" value="Unassembled WGS sequence"/>
</dbReference>
<sequence length="160" mass="17575">MDRLIPVLVLAAIAVGILVLMRWGWKARQKRQADIPAPQPAAPTDSGYDGYYIATTPAGQHLERINVHGLGVRTGAGLDVQDDGVVFSLDGRDAFRIPAEDIVDVFFGSGMIGKFTEKDGIIIIRWNLGDHEVDTGFRPREHSAKKTIAAEIDTLKGRRR</sequence>
<evidence type="ECO:0000313" key="3">
    <source>
        <dbReference type="EMBL" id="KXZ58091.1"/>
    </source>
</evidence>
<protein>
    <recommendedName>
        <fullName evidence="2">PH domain-containing protein</fullName>
    </recommendedName>
</protein>
<feature type="transmembrane region" description="Helical" evidence="1">
    <location>
        <begin position="6"/>
        <end position="25"/>
    </location>
</feature>
<name>A0A150H7T9_9MICO</name>
<keyword evidence="1" id="KW-0472">Membrane</keyword>